<dbReference type="GO" id="GO:0061632">
    <property type="term" value="F:RNA lariat debranching enzyme activator activity"/>
    <property type="evidence" value="ECO:0007669"/>
    <property type="project" value="TreeGrafter"/>
</dbReference>
<evidence type="ECO:0000313" key="3">
    <source>
        <dbReference type="EMBL" id="WFD27346.1"/>
    </source>
</evidence>
<accession>A0AAF0ER70</accession>
<dbReference type="EMBL" id="CP119895">
    <property type="protein sequence ID" value="WFD27346.1"/>
    <property type="molecule type" value="Genomic_DNA"/>
</dbReference>
<sequence length="590" mass="64977">MSAPKLLFVGPPLGHVQALSDKMRAIDAKHGPFDAAFIVGDVFVKRDELSDEERALLDGTCEPRVPSHPNGPVALAPNLLYLGSAGVVCVHGVRVVYCGGIWDARTDAAADWHAREPSTEEPGDWQTWQPLDTPEASCEALRHLLRHPALSLGMAQAPVQPSDPGSLQQARAFQFAQAEFEFQCERDAPILAARPPVDVLLTNAWPLDIDALSMAPKPDACTAWGRVPIARLAEGCRPRYHMACAPVAEHGAFFEREPYEHPPFAALPPPDVPPITRFVSLAQAANAAKQRWFTALQILPRAQLTQTPRPHGVTPSPLWMVPAPPPAPPPKRPGPTSDVDGGRRRRRRTVQTVDPAQCWFCLSNPALEKHLIVSVGTECYVALPKGQLPVSSDASTPVPGGGHVLIVPIVHTPSVYAPASSDSLRREMRAWRKAIAECYAAFDAIPVSWQVVRRGTRAGHTQTQVVPLAKEHAEAFDAFLTEAVQREYGAWEADELADKWEDEAAPCAPQDRQDYCYMEVGNVKRLLLLRGERFTLQFPRYVRKLTLGKHWPRSFRAQSVQIGVPVCNPPRRKRPSATSSRTCLPSMRRK</sequence>
<feature type="domain" description="Cwf19-like C-terminal" evidence="2">
    <location>
        <begin position="351"/>
        <end position="476"/>
    </location>
</feature>
<name>A0AAF0ER70_9BASI</name>
<dbReference type="AlphaFoldDB" id="A0AAF0ER70"/>
<evidence type="ECO:0000313" key="4">
    <source>
        <dbReference type="Proteomes" id="UP001213623"/>
    </source>
</evidence>
<dbReference type="PANTHER" id="PTHR12072:SF4">
    <property type="entry name" value="CWF19-LIKE PROTEIN 1"/>
    <property type="match status" value="1"/>
</dbReference>
<proteinExistence type="predicted"/>
<feature type="region of interest" description="Disordered" evidence="1">
    <location>
        <begin position="566"/>
        <end position="590"/>
    </location>
</feature>
<dbReference type="PANTHER" id="PTHR12072">
    <property type="entry name" value="CWF19, CELL CYCLE CONTROL PROTEIN"/>
    <property type="match status" value="1"/>
</dbReference>
<feature type="region of interest" description="Disordered" evidence="1">
    <location>
        <begin position="306"/>
        <end position="349"/>
    </location>
</feature>
<gene>
    <name evidence="3" type="ORF">MNAN1_002342</name>
</gene>
<dbReference type="InterPro" id="IPR006768">
    <property type="entry name" value="Cwf19-like_C_dom-1"/>
</dbReference>
<evidence type="ECO:0000259" key="2">
    <source>
        <dbReference type="Pfam" id="PF04677"/>
    </source>
</evidence>
<dbReference type="InterPro" id="IPR040194">
    <property type="entry name" value="Cwf19-like"/>
</dbReference>
<feature type="compositionally biased region" description="Pro residues" evidence="1">
    <location>
        <begin position="322"/>
        <end position="333"/>
    </location>
</feature>
<dbReference type="Proteomes" id="UP001213623">
    <property type="component" value="Chromosome 4"/>
</dbReference>
<organism evidence="3 4">
    <name type="scientific">Malassezia nana</name>
    <dbReference type="NCBI Taxonomy" id="180528"/>
    <lineage>
        <taxon>Eukaryota</taxon>
        <taxon>Fungi</taxon>
        <taxon>Dikarya</taxon>
        <taxon>Basidiomycota</taxon>
        <taxon>Ustilaginomycotina</taxon>
        <taxon>Malasseziomycetes</taxon>
        <taxon>Malasseziales</taxon>
        <taxon>Malasseziaceae</taxon>
        <taxon>Malassezia</taxon>
    </lineage>
</organism>
<dbReference type="Pfam" id="PF04677">
    <property type="entry name" value="CwfJ_C_1"/>
    <property type="match status" value="1"/>
</dbReference>
<dbReference type="GO" id="GO:0071014">
    <property type="term" value="C:post-mRNA release spliceosomal complex"/>
    <property type="evidence" value="ECO:0007669"/>
    <property type="project" value="TreeGrafter"/>
</dbReference>
<keyword evidence="4" id="KW-1185">Reference proteome</keyword>
<evidence type="ECO:0000256" key="1">
    <source>
        <dbReference type="SAM" id="MobiDB-lite"/>
    </source>
</evidence>
<reference evidence="3" key="1">
    <citation type="submission" date="2023-03" db="EMBL/GenBank/DDBJ databases">
        <title>Mating type loci evolution in Malassezia.</title>
        <authorList>
            <person name="Coelho M.A."/>
        </authorList>
    </citation>
    <scope>NUCLEOTIDE SEQUENCE</scope>
    <source>
        <strain evidence="3">CBS 9557</strain>
    </source>
</reference>
<dbReference type="GO" id="GO:0000398">
    <property type="term" value="P:mRNA splicing, via spliceosome"/>
    <property type="evidence" value="ECO:0007669"/>
    <property type="project" value="TreeGrafter"/>
</dbReference>
<protein>
    <recommendedName>
        <fullName evidence="2">Cwf19-like C-terminal domain-containing protein</fullName>
    </recommendedName>
</protein>